<comment type="caution">
    <text evidence="1">The sequence shown here is derived from an EMBL/GenBank/DDBJ whole genome shotgun (WGS) entry which is preliminary data.</text>
</comment>
<gene>
    <name evidence="1" type="ORF">ABL78_5424</name>
</gene>
<name>A0A0N1PBK8_LEPSE</name>
<reference evidence="1 2" key="1">
    <citation type="journal article" date="2015" name="PLoS Pathog.">
        <title>Leptomonas seymouri: Adaptations to the Dixenous Life Cycle Analyzed by Genome Sequencing, Transcriptome Profiling and Co-infection with Leishmania donovani.</title>
        <authorList>
            <person name="Kraeva N."/>
            <person name="Butenko A."/>
            <person name="Hlavacova J."/>
            <person name="Kostygov A."/>
            <person name="Myskova J."/>
            <person name="Grybchuk D."/>
            <person name="Lestinova T."/>
            <person name="Votypka J."/>
            <person name="Volf P."/>
            <person name="Opperdoes F."/>
            <person name="Flegontov P."/>
            <person name="Lukes J."/>
            <person name="Yurchenko V."/>
        </authorList>
    </citation>
    <scope>NUCLEOTIDE SEQUENCE [LARGE SCALE GENOMIC DNA]</scope>
    <source>
        <strain evidence="1 2">ATCC 30220</strain>
    </source>
</reference>
<dbReference type="OrthoDB" id="273018at2759"/>
<evidence type="ECO:0000313" key="1">
    <source>
        <dbReference type="EMBL" id="KPI85504.1"/>
    </source>
</evidence>
<keyword evidence="2" id="KW-1185">Reference proteome</keyword>
<evidence type="ECO:0000313" key="2">
    <source>
        <dbReference type="Proteomes" id="UP000038009"/>
    </source>
</evidence>
<dbReference type="EMBL" id="LJSK01000183">
    <property type="protein sequence ID" value="KPI85504.1"/>
    <property type="molecule type" value="Genomic_DNA"/>
</dbReference>
<dbReference type="VEuPathDB" id="TriTrypDB:Lsey_0183_0030"/>
<organism evidence="1 2">
    <name type="scientific">Leptomonas seymouri</name>
    <dbReference type="NCBI Taxonomy" id="5684"/>
    <lineage>
        <taxon>Eukaryota</taxon>
        <taxon>Discoba</taxon>
        <taxon>Euglenozoa</taxon>
        <taxon>Kinetoplastea</taxon>
        <taxon>Metakinetoplastina</taxon>
        <taxon>Trypanosomatida</taxon>
        <taxon>Trypanosomatidae</taxon>
        <taxon>Leishmaniinae</taxon>
        <taxon>Leptomonas</taxon>
    </lineage>
</organism>
<dbReference type="AlphaFoldDB" id="A0A0N1PBK8"/>
<dbReference type="OMA" id="KACPSQA"/>
<accession>A0A0N1PBK8</accession>
<proteinExistence type="predicted"/>
<dbReference type="Proteomes" id="UP000038009">
    <property type="component" value="Unassembled WGS sequence"/>
</dbReference>
<sequence length="866" mass="93816">MIPSNVLCRLASRAASVFAVPSPTASPLSQSPQDFQQLVSCTRSLVLLTKTPSRNEEDARLVGCLQQCADHTLDALRQLPASADLPSGISVVLFGILRSSVGFWDGDRSAQLAQQLTERVDPFVLRTWRPRTLLAAVHAIAKACPSQAHLSLLSDVLALLHHQEAKLSERDVAMLLWCMAVLHVAEAQEPMWRSLCKLATLHFDRMNAVSRLTLSQALLLQHTCLCEAQVELLQMVHRANCELDCDGDAVGDAQRRLYRSGSQRGGQRRQLTAHFYSESNTHNSRTIAPSLLTSQLLQYTTHTLSDETLVRLLLTLFNSNSGAADELLLVLAHLTQRMSLSERLCVQVLCFAQRYASSTGDNATAPTDLPCSLPSPASVEMSVLVWRARQHAKKLLVRSVRAGLARAPREVAETLCLEHCYDHGGSSGVHGPKCATTELLPPDAVWDAMTGVLSKTFGRGATLLHSLGGSELWSWQCIRAYVRTAKAASTDGSQSLSASSTEKDERQVLDCLDVYSDVQRCWTSARERQGHCVELIVAAAQSSGTQLLAYADALHSSDALQLLEACVREVQAGVSTLPVATTLRLLSAIDEALSTVSPVVHTLQPSLLSQLESHAARTSGVLPGVVQYLSNTLARDAGNSSSDDSGAVVRHSAHPRVSDAVLDVFVRLLVQEHQRTLSAMQSNLLMRCMQERQGRPAFLVNAFMLLMTRRLGQSAAFLNATTLPTEAMCSLVELANGLPRAQVDATATATRTLILTTLLDVLVQRSIPECVSADGLVAACLLLRLDVVGELQRVQEMAAALDARSAALLRRDSAAWTPTQRAYVIAALVCAQVVPSPALLHALHEEDHVPKPAQVVDDEEGKSNGE</sequence>
<protein>
    <submittedName>
        <fullName evidence="1">Uncharacterized protein</fullName>
    </submittedName>
</protein>